<evidence type="ECO:0008006" key="4">
    <source>
        <dbReference type="Google" id="ProtNLM"/>
    </source>
</evidence>
<reference evidence="2" key="1">
    <citation type="submission" date="2023-02" db="EMBL/GenBank/DDBJ databases">
        <title>Kitasatospora phosalacinea NBRC 14362.</title>
        <authorList>
            <person name="Ichikawa N."/>
            <person name="Sato H."/>
            <person name="Tonouchi N."/>
        </authorList>
    </citation>
    <scope>NUCLEOTIDE SEQUENCE</scope>
    <source>
        <strain evidence="2">NBRC 14362</strain>
    </source>
</reference>
<feature type="compositionally biased region" description="Polar residues" evidence="1">
    <location>
        <begin position="22"/>
        <end position="34"/>
    </location>
</feature>
<evidence type="ECO:0000313" key="3">
    <source>
        <dbReference type="Proteomes" id="UP001165143"/>
    </source>
</evidence>
<evidence type="ECO:0000313" key="2">
    <source>
        <dbReference type="EMBL" id="GLW57695.1"/>
    </source>
</evidence>
<dbReference type="AlphaFoldDB" id="A0A9W6PK02"/>
<proteinExistence type="predicted"/>
<dbReference type="SUPFAM" id="SSF52218">
    <property type="entry name" value="Flavoproteins"/>
    <property type="match status" value="1"/>
</dbReference>
<evidence type="ECO:0000256" key="1">
    <source>
        <dbReference type="SAM" id="MobiDB-lite"/>
    </source>
</evidence>
<dbReference type="Proteomes" id="UP001165143">
    <property type="component" value="Unassembled WGS sequence"/>
</dbReference>
<feature type="region of interest" description="Disordered" evidence="1">
    <location>
        <begin position="1"/>
        <end position="34"/>
    </location>
</feature>
<comment type="caution">
    <text evidence="2">The sequence shown here is derived from an EMBL/GenBank/DDBJ whole genome shotgun (WGS) entry which is preliminary data.</text>
</comment>
<dbReference type="EMBL" id="BSRX01000041">
    <property type="protein sequence ID" value="GLW57695.1"/>
    <property type="molecule type" value="Genomic_DNA"/>
</dbReference>
<dbReference type="InterPro" id="IPR029039">
    <property type="entry name" value="Flavoprotein-like_sf"/>
</dbReference>
<organism evidence="2 3">
    <name type="scientific">Kitasatospora phosalacinea</name>
    <dbReference type="NCBI Taxonomy" id="2065"/>
    <lineage>
        <taxon>Bacteria</taxon>
        <taxon>Bacillati</taxon>
        <taxon>Actinomycetota</taxon>
        <taxon>Actinomycetes</taxon>
        <taxon>Kitasatosporales</taxon>
        <taxon>Streptomycetaceae</taxon>
        <taxon>Kitasatospora</taxon>
    </lineage>
</organism>
<sequence>MDGTLGRGPPPGRGVFRRLTATPPQGNTSMTDTGTSCRDLRAAVINCTLKRPPERSHTQGLIDISTGIMERQGVQVEVLRAVDHDIATGVRPDTTEHGWEADESPVLYSRPLNTDILTLVGPLWAGGTLCLPPIPRRPRRGPA</sequence>
<protein>
    <recommendedName>
        <fullName evidence="4">NADPH-dependent FMN reductase-like domain-containing protein</fullName>
    </recommendedName>
</protein>
<gene>
    <name evidence="2" type="ORF">Kpho01_57060</name>
</gene>
<name>A0A9W6PK02_9ACTN</name>
<accession>A0A9W6PK02</accession>